<keyword evidence="4" id="KW-0560">Oxidoreductase</keyword>
<accession>A0AAD5YQP9</accession>
<feature type="region of interest" description="Disordered" evidence="5">
    <location>
        <begin position="212"/>
        <end position="247"/>
    </location>
</feature>
<evidence type="ECO:0000259" key="6">
    <source>
        <dbReference type="PROSITE" id="PS51387"/>
    </source>
</evidence>
<dbReference type="InterPro" id="IPR016169">
    <property type="entry name" value="FAD-bd_PCMH_sub2"/>
</dbReference>
<reference evidence="7" key="1">
    <citation type="submission" date="2022-07" db="EMBL/GenBank/DDBJ databases">
        <title>Genome Sequence of Leucocoprinus birnbaumii.</title>
        <authorList>
            <person name="Buettner E."/>
        </authorList>
    </citation>
    <scope>NUCLEOTIDE SEQUENCE</scope>
    <source>
        <strain evidence="7">VT141</strain>
    </source>
</reference>
<organism evidence="7 8">
    <name type="scientific">Leucocoprinus birnbaumii</name>
    <dbReference type="NCBI Taxonomy" id="56174"/>
    <lineage>
        <taxon>Eukaryota</taxon>
        <taxon>Fungi</taxon>
        <taxon>Dikarya</taxon>
        <taxon>Basidiomycota</taxon>
        <taxon>Agaricomycotina</taxon>
        <taxon>Agaricomycetes</taxon>
        <taxon>Agaricomycetidae</taxon>
        <taxon>Agaricales</taxon>
        <taxon>Agaricineae</taxon>
        <taxon>Agaricaceae</taxon>
        <taxon>Leucocoprinus</taxon>
    </lineage>
</organism>
<evidence type="ECO:0000256" key="2">
    <source>
        <dbReference type="ARBA" id="ARBA00022630"/>
    </source>
</evidence>
<comment type="caution">
    <text evidence="7">The sequence shown here is derived from an EMBL/GenBank/DDBJ whole genome shotgun (WGS) entry which is preliminary data.</text>
</comment>
<dbReference type="EMBL" id="JANIEX010000874">
    <property type="protein sequence ID" value="KAJ3562400.1"/>
    <property type="molecule type" value="Genomic_DNA"/>
</dbReference>
<proteinExistence type="inferred from homology"/>
<evidence type="ECO:0000313" key="8">
    <source>
        <dbReference type="Proteomes" id="UP001213000"/>
    </source>
</evidence>
<dbReference type="PANTHER" id="PTHR42973:SF13">
    <property type="entry name" value="FAD-BINDING PCMH-TYPE DOMAIN-CONTAINING PROTEIN"/>
    <property type="match status" value="1"/>
</dbReference>
<keyword evidence="2" id="KW-0285">Flavoprotein</keyword>
<feature type="domain" description="FAD-binding PCMH-type" evidence="6">
    <location>
        <begin position="1"/>
        <end position="126"/>
    </location>
</feature>
<dbReference type="SUPFAM" id="SSF56176">
    <property type="entry name" value="FAD-binding/transporter-associated domain-like"/>
    <property type="match status" value="1"/>
</dbReference>
<dbReference type="PANTHER" id="PTHR42973">
    <property type="entry name" value="BINDING OXIDOREDUCTASE, PUTATIVE (AFU_ORTHOLOGUE AFUA_1G17690)-RELATED"/>
    <property type="match status" value="1"/>
</dbReference>
<sequence length="509" mass="56291">MSRFNKVKYDKATSLVEVEAGCLWDQVYRTLAPTGRNVIGGASSEGVGVGGWLLGGGYSLKSNKYGLGIDNIVKYDIVTGNGTIIREGGGNNFGIVTSFTLKTYEQGPTYGGFLIIPGKRVDKVKSAILEFVDNEKRQEATIVAAFRHSLENEESNVSVLCVFDGKKPTKNPPFQEFIRLAGSAGDVFKADPARWQLGKAGFDDAKDLFQAIGRKSSSRPKPSKSSPNKEIARSVYSGTGSSTSDDSECGFEMMSFRKFYGVEANDGRSMARSITSARSTTESDDDRTLYGSQGDSDGGDYTKKAVWRVRKKYETEGILPRAMVTEEVDSMGERNERGRFGCLMISRYTQELLDKMAEEAEKSAFHLKKRRGLSIVIDCWPVHPKIFANSPPGAAWPHKPSEPYGPMLVYFRWRNKTDDGFWITKLKGTLNRIRALARNKGLTPIKPALYNNLSLETVPVHKIYRENLSWLMKVKAKYDPNDVMGQAGGHKIPLPGNAKTRGNDDSDSD</sequence>
<keyword evidence="3" id="KW-0274">FAD</keyword>
<evidence type="ECO:0000256" key="3">
    <source>
        <dbReference type="ARBA" id="ARBA00022827"/>
    </source>
</evidence>
<name>A0AAD5YQP9_9AGAR</name>
<dbReference type="InterPro" id="IPR006094">
    <property type="entry name" value="Oxid_FAD_bind_N"/>
</dbReference>
<gene>
    <name evidence="7" type="ORF">NP233_g9595</name>
</gene>
<dbReference type="GO" id="GO:0016491">
    <property type="term" value="F:oxidoreductase activity"/>
    <property type="evidence" value="ECO:0007669"/>
    <property type="project" value="UniProtKB-KW"/>
</dbReference>
<feature type="region of interest" description="Disordered" evidence="5">
    <location>
        <begin position="486"/>
        <end position="509"/>
    </location>
</feature>
<dbReference type="Proteomes" id="UP001213000">
    <property type="component" value="Unassembled WGS sequence"/>
</dbReference>
<dbReference type="InterPro" id="IPR016166">
    <property type="entry name" value="FAD-bd_PCMH"/>
</dbReference>
<evidence type="ECO:0000313" key="7">
    <source>
        <dbReference type="EMBL" id="KAJ3562400.1"/>
    </source>
</evidence>
<feature type="region of interest" description="Disordered" evidence="5">
    <location>
        <begin position="270"/>
        <end position="298"/>
    </location>
</feature>
<protein>
    <recommendedName>
        <fullName evidence="6">FAD-binding PCMH-type domain-containing protein</fullName>
    </recommendedName>
</protein>
<dbReference type="Pfam" id="PF01565">
    <property type="entry name" value="FAD_binding_4"/>
    <property type="match status" value="1"/>
</dbReference>
<evidence type="ECO:0000256" key="4">
    <source>
        <dbReference type="ARBA" id="ARBA00023002"/>
    </source>
</evidence>
<evidence type="ECO:0000256" key="5">
    <source>
        <dbReference type="SAM" id="MobiDB-lite"/>
    </source>
</evidence>
<dbReference type="PROSITE" id="PS51387">
    <property type="entry name" value="FAD_PCMH"/>
    <property type="match status" value="1"/>
</dbReference>
<dbReference type="AlphaFoldDB" id="A0AAD5YQP9"/>
<keyword evidence="8" id="KW-1185">Reference proteome</keyword>
<evidence type="ECO:0000256" key="1">
    <source>
        <dbReference type="ARBA" id="ARBA00005466"/>
    </source>
</evidence>
<comment type="similarity">
    <text evidence="1">Belongs to the oxygen-dependent FAD-linked oxidoreductase family.</text>
</comment>
<dbReference type="Gene3D" id="3.30.465.10">
    <property type="match status" value="1"/>
</dbReference>
<dbReference type="GO" id="GO:0071949">
    <property type="term" value="F:FAD binding"/>
    <property type="evidence" value="ECO:0007669"/>
    <property type="project" value="InterPro"/>
</dbReference>
<dbReference type="InterPro" id="IPR036318">
    <property type="entry name" value="FAD-bd_PCMH-like_sf"/>
</dbReference>
<dbReference type="InterPro" id="IPR050416">
    <property type="entry name" value="FAD-linked_Oxidoreductase"/>
</dbReference>